<dbReference type="PANTHER" id="PTHR46679">
    <property type="match status" value="1"/>
</dbReference>
<comment type="function">
    <text evidence="1">Has a glutathione-disulfide oxidoreductase activity in the presence of NADPH and glutathione reductase. Reduces low molecular weight disulfides and proteins.</text>
</comment>
<evidence type="ECO:0000313" key="6">
    <source>
        <dbReference type="Proteomes" id="UP000050761"/>
    </source>
</evidence>
<keyword evidence="2" id="KW-1015">Disulfide bond</keyword>
<dbReference type="SUPFAM" id="SSF52833">
    <property type="entry name" value="Thioredoxin-like"/>
    <property type="match status" value="1"/>
</dbReference>
<proteinExistence type="predicted"/>
<keyword evidence="6" id="KW-1185">Reference proteome</keyword>
<dbReference type="Proteomes" id="UP000050761">
    <property type="component" value="Unassembled WGS sequence"/>
</dbReference>
<evidence type="ECO:0000259" key="4">
    <source>
        <dbReference type="Pfam" id="PF00462"/>
    </source>
</evidence>
<dbReference type="PROSITE" id="PS51354">
    <property type="entry name" value="GLUTAREDOXIN_2"/>
    <property type="match status" value="1"/>
</dbReference>
<dbReference type="Gene3D" id="3.40.30.10">
    <property type="entry name" value="Glutaredoxin"/>
    <property type="match status" value="1"/>
</dbReference>
<protein>
    <submittedName>
        <fullName evidence="7">Glutaredoxin domain-containing protein</fullName>
    </submittedName>
</protein>
<dbReference type="GO" id="GO:0005739">
    <property type="term" value="C:mitochondrion"/>
    <property type="evidence" value="ECO:0007669"/>
    <property type="project" value="TreeGrafter"/>
</dbReference>
<dbReference type="PROSITE" id="PS00195">
    <property type="entry name" value="GLUTAREDOXIN_1"/>
    <property type="match status" value="1"/>
</dbReference>
<dbReference type="OrthoDB" id="418495at2759"/>
<dbReference type="InterPro" id="IPR036249">
    <property type="entry name" value="Thioredoxin-like_sf"/>
</dbReference>
<name>A0A183FCH7_HELPZ</name>
<evidence type="ECO:0000256" key="1">
    <source>
        <dbReference type="ARBA" id="ARBA00002549"/>
    </source>
</evidence>
<keyword evidence="3" id="KW-0676">Redox-active center</keyword>
<dbReference type="InterPro" id="IPR011767">
    <property type="entry name" value="GLR_AS"/>
</dbReference>
<dbReference type="AlphaFoldDB" id="A0A183FCH7"/>
<reference evidence="7" key="2">
    <citation type="submission" date="2019-09" db="UniProtKB">
        <authorList>
            <consortium name="WormBaseParasite"/>
        </authorList>
    </citation>
    <scope>IDENTIFICATION</scope>
</reference>
<evidence type="ECO:0000256" key="2">
    <source>
        <dbReference type="ARBA" id="ARBA00023157"/>
    </source>
</evidence>
<dbReference type="InterPro" id="IPR002109">
    <property type="entry name" value="Glutaredoxin"/>
</dbReference>
<sequence length="127" mass="14026">MGSSSSAPVLSKESQAIKEEVNKYPVVMYTKDKCPYCAYAKKELNENGVFFVERNFSEPGTTGANIHGLMELTRCRTVPQVFVCGRFIGGYNELHEIGNNLPKLIEECSSDGKVSDRRRAGPSSSKI</sequence>
<dbReference type="PRINTS" id="PR00160">
    <property type="entry name" value="GLUTAREDOXIN"/>
</dbReference>
<evidence type="ECO:0000313" key="5">
    <source>
        <dbReference type="EMBL" id="VDO47268.1"/>
    </source>
</evidence>
<dbReference type="CDD" id="cd02066">
    <property type="entry name" value="GRX_family"/>
    <property type="match status" value="1"/>
</dbReference>
<feature type="domain" description="Glutaredoxin" evidence="4">
    <location>
        <begin position="26"/>
        <end position="88"/>
    </location>
</feature>
<dbReference type="PANTHER" id="PTHR46679:SF3">
    <property type="entry name" value="GLUTAREDOXIN DOMAIN-CONTAINING PROTEIN"/>
    <property type="match status" value="1"/>
</dbReference>
<dbReference type="GO" id="GO:0015035">
    <property type="term" value="F:protein-disulfide reductase activity"/>
    <property type="evidence" value="ECO:0007669"/>
    <property type="project" value="TreeGrafter"/>
</dbReference>
<dbReference type="WBParaSite" id="HPBE_0000386901-mRNA-1">
    <property type="protein sequence ID" value="HPBE_0000386901-mRNA-1"/>
    <property type="gene ID" value="HPBE_0000386901"/>
</dbReference>
<evidence type="ECO:0000256" key="3">
    <source>
        <dbReference type="ARBA" id="ARBA00023284"/>
    </source>
</evidence>
<dbReference type="InterPro" id="IPR014025">
    <property type="entry name" value="Glutaredoxin_subgr"/>
</dbReference>
<dbReference type="Pfam" id="PF00462">
    <property type="entry name" value="Glutaredoxin"/>
    <property type="match status" value="1"/>
</dbReference>
<gene>
    <name evidence="5" type="ORF">HPBE_LOCUS3871</name>
</gene>
<dbReference type="EMBL" id="UZAH01017756">
    <property type="protein sequence ID" value="VDO47268.1"/>
    <property type="molecule type" value="Genomic_DNA"/>
</dbReference>
<organism evidence="6 7">
    <name type="scientific">Heligmosomoides polygyrus</name>
    <name type="common">Parasitic roundworm</name>
    <dbReference type="NCBI Taxonomy" id="6339"/>
    <lineage>
        <taxon>Eukaryota</taxon>
        <taxon>Metazoa</taxon>
        <taxon>Ecdysozoa</taxon>
        <taxon>Nematoda</taxon>
        <taxon>Chromadorea</taxon>
        <taxon>Rhabditida</taxon>
        <taxon>Rhabditina</taxon>
        <taxon>Rhabditomorpha</taxon>
        <taxon>Strongyloidea</taxon>
        <taxon>Heligmosomidae</taxon>
        <taxon>Heligmosomoides</taxon>
    </lineage>
</organism>
<accession>A0A183FCH7</accession>
<reference evidence="5 6" key="1">
    <citation type="submission" date="2018-11" db="EMBL/GenBank/DDBJ databases">
        <authorList>
            <consortium name="Pathogen Informatics"/>
        </authorList>
    </citation>
    <scope>NUCLEOTIDE SEQUENCE [LARGE SCALE GENOMIC DNA]</scope>
</reference>
<evidence type="ECO:0000313" key="7">
    <source>
        <dbReference type="WBParaSite" id="HPBE_0000386901-mRNA-1"/>
    </source>
</evidence>
<accession>A0A3P7Z264</accession>